<gene>
    <name evidence="2" type="ORF">CLV31_102346</name>
</gene>
<feature type="transmembrane region" description="Helical" evidence="1">
    <location>
        <begin position="175"/>
        <end position="193"/>
    </location>
</feature>
<dbReference type="Proteomes" id="UP000248917">
    <property type="component" value="Unassembled WGS sequence"/>
</dbReference>
<comment type="caution">
    <text evidence="2">The sequence shown here is derived from an EMBL/GenBank/DDBJ whole genome shotgun (WGS) entry which is preliminary data.</text>
</comment>
<keyword evidence="3" id="KW-1185">Reference proteome</keyword>
<proteinExistence type="predicted"/>
<feature type="transmembrane region" description="Helical" evidence="1">
    <location>
        <begin position="105"/>
        <end position="124"/>
    </location>
</feature>
<evidence type="ECO:0000313" key="3">
    <source>
        <dbReference type="Proteomes" id="UP000248917"/>
    </source>
</evidence>
<sequence length="201" mass="22543">MSRSCLKINLMEKQFSSSESLALITEMIQKAKKEAAGDGSFQLLLWGWVIALCNFGHYYLAKSNFEMPYVVWFAVIPAVIWSFVHEIRKRKTSRIKTHLDDFLGQLWIAVFVGMVIILSFMPVLEYRHNPIILVLAGVGVFSTGAMIRDNSTKLGGAVLFLGAIVGFLLPVNEQYLTAGIAMVLGYLVPGYMLKSKFKNRV</sequence>
<evidence type="ECO:0000256" key="1">
    <source>
        <dbReference type="SAM" id="Phobius"/>
    </source>
</evidence>
<evidence type="ECO:0000313" key="2">
    <source>
        <dbReference type="EMBL" id="PZV86446.1"/>
    </source>
</evidence>
<keyword evidence="1" id="KW-1133">Transmembrane helix</keyword>
<organism evidence="2 3">
    <name type="scientific">Algoriphagus aquaeductus</name>
    <dbReference type="NCBI Taxonomy" id="475299"/>
    <lineage>
        <taxon>Bacteria</taxon>
        <taxon>Pseudomonadati</taxon>
        <taxon>Bacteroidota</taxon>
        <taxon>Cytophagia</taxon>
        <taxon>Cytophagales</taxon>
        <taxon>Cyclobacteriaceae</taxon>
        <taxon>Algoriphagus</taxon>
    </lineage>
</organism>
<dbReference type="AlphaFoldDB" id="A0A326RW37"/>
<keyword evidence="1" id="KW-0812">Transmembrane</keyword>
<feature type="transmembrane region" description="Helical" evidence="1">
    <location>
        <begin position="67"/>
        <end position="84"/>
    </location>
</feature>
<keyword evidence="1" id="KW-0472">Membrane</keyword>
<protein>
    <submittedName>
        <fullName evidence="2">Uncharacterized protein</fullName>
    </submittedName>
</protein>
<feature type="transmembrane region" description="Helical" evidence="1">
    <location>
        <begin position="43"/>
        <end position="61"/>
    </location>
</feature>
<reference evidence="2 3" key="1">
    <citation type="submission" date="2018-06" db="EMBL/GenBank/DDBJ databases">
        <title>Genomic Encyclopedia of Archaeal and Bacterial Type Strains, Phase II (KMG-II): from individual species to whole genera.</title>
        <authorList>
            <person name="Goeker M."/>
        </authorList>
    </citation>
    <scope>NUCLEOTIDE SEQUENCE [LARGE SCALE GENOMIC DNA]</scope>
    <source>
        <strain evidence="2 3">T4</strain>
    </source>
</reference>
<name>A0A326RW37_9BACT</name>
<dbReference type="EMBL" id="QKTX01000002">
    <property type="protein sequence ID" value="PZV86446.1"/>
    <property type="molecule type" value="Genomic_DNA"/>
</dbReference>
<feature type="transmembrane region" description="Helical" evidence="1">
    <location>
        <begin position="130"/>
        <end position="147"/>
    </location>
</feature>
<feature type="transmembrane region" description="Helical" evidence="1">
    <location>
        <begin position="154"/>
        <end position="169"/>
    </location>
</feature>
<accession>A0A326RW37</accession>